<dbReference type="AlphaFoldDB" id="A0A0J1BA73"/>
<protein>
    <submittedName>
        <fullName evidence="1">Uncharacterized protein</fullName>
    </submittedName>
</protein>
<evidence type="ECO:0000313" key="2">
    <source>
        <dbReference type="Proteomes" id="UP000036367"/>
    </source>
</evidence>
<dbReference type="EMBL" id="LECT01000031">
    <property type="protein sequence ID" value="KLU03625.1"/>
    <property type="molecule type" value="Genomic_DNA"/>
</dbReference>
<reference evidence="1" key="1">
    <citation type="submission" date="2015-05" db="EMBL/GenBank/DDBJ databases">
        <title>Permanent draft genome of Rhodopirellula islandicus K833.</title>
        <authorList>
            <person name="Kizina J."/>
            <person name="Richter M."/>
            <person name="Glockner F.O."/>
            <person name="Harder J."/>
        </authorList>
    </citation>
    <scope>NUCLEOTIDE SEQUENCE [LARGE SCALE GENOMIC DNA]</scope>
    <source>
        <strain evidence="1">K833</strain>
    </source>
</reference>
<dbReference type="Proteomes" id="UP000036367">
    <property type="component" value="Unassembled WGS sequence"/>
</dbReference>
<keyword evidence="2" id="KW-1185">Reference proteome</keyword>
<sequence>MNAMTIASNVSDDLLSIKDNVGTALDVSHVNRITSRVTRYAR</sequence>
<accession>A0A0J1BA73</accession>
<comment type="caution">
    <text evidence="1">The sequence shown here is derived from an EMBL/GenBank/DDBJ whole genome shotgun (WGS) entry which is preliminary data.</text>
</comment>
<gene>
    <name evidence="1" type="ORF">RISK_004032</name>
</gene>
<organism evidence="1 2">
    <name type="scientific">Rhodopirellula islandica</name>
    <dbReference type="NCBI Taxonomy" id="595434"/>
    <lineage>
        <taxon>Bacteria</taxon>
        <taxon>Pseudomonadati</taxon>
        <taxon>Planctomycetota</taxon>
        <taxon>Planctomycetia</taxon>
        <taxon>Pirellulales</taxon>
        <taxon>Pirellulaceae</taxon>
        <taxon>Rhodopirellula</taxon>
    </lineage>
</organism>
<proteinExistence type="predicted"/>
<name>A0A0J1BA73_RHOIS</name>
<evidence type="ECO:0000313" key="1">
    <source>
        <dbReference type="EMBL" id="KLU03625.1"/>
    </source>
</evidence>